<sequence>MVTAHLESGADASVEPDGSLILSISSSPNNQGPSSWTIIEIEGKNFCLSFWADHKYLEGETGIYLTPVTKEILEDLIRECRINTNIEGVISKGSQQEITWAAKTIRLEKLLREKYL</sequence>
<evidence type="ECO:0000313" key="1">
    <source>
        <dbReference type="EMBL" id="PJA89623.1"/>
    </source>
</evidence>
<organism evidence="1 2">
    <name type="scientific">Candidatus Magasanikbacteria bacterium CG_4_9_14_3_um_filter_32_9</name>
    <dbReference type="NCBI Taxonomy" id="1974644"/>
    <lineage>
        <taxon>Bacteria</taxon>
        <taxon>Candidatus Magasanikiibacteriota</taxon>
    </lineage>
</organism>
<evidence type="ECO:0000313" key="2">
    <source>
        <dbReference type="Proteomes" id="UP000230843"/>
    </source>
</evidence>
<name>A0A2M7Z647_9BACT</name>
<dbReference type="AlphaFoldDB" id="A0A2M7Z647"/>
<comment type="caution">
    <text evidence="1">The sequence shown here is derived from an EMBL/GenBank/DDBJ whole genome shotgun (WGS) entry which is preliminary data.</text>
</comment>
<gene>
    <name evidence="1" type="ORF">CO137_03275</name>
</gene>
<accession>A0A2M7Z647</accession>
<reference evidence="2" key="1">
    <citation type="submission" date="2017-09" db="EMBL/GenBank/DDBJ databases">
        <title>Depth-based differentiation of microbial function through sediment-hosted aquifers and enrichment of novel symbionts in the deep terrestrial subsurface.</title>
        <authorList>
            <person name="Probst A.J."/>
            <person name="Ladd B."/>
            <person name="Jarett J.K."/>
            <person name="Geller-Mcgrath D.E."/>
            <person name="Sieber C.M.K."/>
            <person name="Emerson J.B."/>
            <person name="Anantharaman K."/>
            <person name="Thomas B.C."/>
            <person name="Malmstrom R."/>
            <person name="Stieglmeier M."/>
            <person name="Klingl A."/>
            <person name="Woyke T."/>
            <person name="Ryan C.M."/>
            <person name="Banfield J.F."/>
        </authorList>
    </citation>
    <scope>NUCLEOTIDE SEQUENCE [LARGE SCALE GENOMIC DNA]</scope>
</reference>
<protein>
    <submittedName>
        <fullName evidence="1">Uncharacterized protein</fullName>
    </submittedName>
</protein>
<dbReference type="Proteomes" id="UP000230843">
    <property type="component" value="Unassembled WGS sequence"/>
</dbReference>
<dbReference type="EMBL" id="PFVJ01000070">
    <property type="protein sequence ID" value="PJA89623.1"/>
    <property type="molecule type" value="Genomic_DNA"/>
</dbReference>
<proteinExistence type="predicted"/>